<dbReference type="AlphaFoldDB" id="A0A1J4MQN7"/>
<dbReference type="GO" id="GO:0005096">
    <property type="term" value="F:GTPase activator activity"/>
    <property type="evidence" value="ECO:0007669"/>
    <property type="project" value="TreeGrafter"/>
</dbReference>
<feature type="domain" description="Rab-GAP TBC" evidence="1">
    <location>
        <begin position="43"/>
        <end position="269"/>
    </location>
</feature>
<sequence>MSTDLTTSKVGTVRLERFTSVLGQDCIDLEQLQNLLWSGVPISAPPEMRRDAWQIMLGYLPPRRDRHLSCQQKKITEYKLLVKEYIQRDNLSEQERKLLRQIKVDLPRTSLEYKSLKNDIILGLMERVLFLWAIRNPASGYVQGINDLLCPFLIVFFLPFCPDGNMELFNINEISSEKVQQVEAEVYWCLTRLLDSLQENYVSEQPGIHKLILYLRDIIRRIDNVLYNHLKDEGVDFLQFAFRWMNCLLTREFPLNCVVRLWDTYIAENTLIKINKYNRSGSVSSSIGITPTNSNSNISISYFNAFHVYVCSAFLLYWTNNLRSMDFANIMLFLQNLPTENWTERDIDALLAQAYVLQTLFHCSPRHLLDYSKSNTIPQ</sequence>
<dbReference type="RefSeq" id="XP_067068408.1">
    <property type="nucleotide sequence ID" value="XM_067210333.1"/>
</dbReference>
<dbReference type="Gene3D" id="1.10.472.80">
    <property type="entry name" value="Ypt/Rab-GAP domain of gyp1p, domain 3"/>
    <property type="match status" value="1"/>
</dbReference>
<keyword evidence="3" id="KW-1185">Reference proteome</keyword>
<evidence type="ECO:0000259" key="1">
    <source>
        <dbReference type="PROSITE" id="PS50086"/>
    </source>
</evidence>
<dbReference type="SMART" id="SM00164">
    <property type="entry name" value="TBC"/>
    <property type="match status" value="1"/>
</dbReference>
<comment type="caution">
    <text evidence="2">The sequence shown here is derived from an EMBL/GenBank/DDBJ whole genome shotgun (WGS) entry which is preliminary data.</text>
</comment>
<dbReference type="InterPro" id="IPR035969">
    <property type="entry name" value="Rab-GAP_TBC_sf"/>
</dbReference>
<dbReference type="Gene3D" id="1.10.8.270">
    <property type="entry name" value="putative rabgap domain of human tbc1 domain family member 14 like domains"/>
    <property type="match status" value="1"/>
</dbReference>
<dbReference type="VEuPathDB" id="CryptoDB:cand_000830"/>
<protein>
    <submittedName>
        <fullName evidence="2">TBC domain-containing protein</fullName>
    </submittedName>
</protein>
<dbReference type="PANTHER" id="PTHR22957:SF26">
    <property type="entry name" value="LD44506P"/>
    <property type="match status" value="1"/>
</dbReference>
<dbReference type="EMBL" id="LRBS01000057">
    <property type="protein sequence ID" value="OII76562.1"/>
    <property type="molecule type" value="Genomic_DNA"/>
</dbReference>
<dbReference type="InterPro" id="IPR000195">
    <property type="entry name" value="Rab-GAP-TBC_dom"/>
</dbReference>
<evidence type="ECO:0000313" key="2">
    <source>
        <dbReference type="EMBL" id="OII76562.1"/>
    </source>
</evidence>
<name>A0A1J4MQN7_9CRYT</name>
<gene>
    <name evidence="2" type="ORF">cand_000830</name>
</gene>
<evidence type="ECO:0000313" key="3">
    <source>
        <dbReference type="Proteomes" id="UP000186804"/>
    </source>
</evidence>
<dbReference type="SUPFAM" id="SSF47923">
    <property type="entry name" value="Ypt/Rab-GAP domain of gyp1p"/>
    <property type="match status" value="2"/>
</dbReference>
<proteinExistence type="predicted"/>
<organism evidence="2 3">
    <name type="scientific">Cryptosporidium andersoni</name>
    <dbReference type="NCBI Taxonomy" id="117008"/>
    <lineage>
        <taxon>Eukaryota</taxon>
        <taxon>Sar</taxon>
        <taxon>Alveolata</taxon>
        <taxon>Apicomplexa</taxon>
        <taxon>Conoidasida</taxon>
        <taxon>Coccidia</taxon>
        <taxon>Eucoccidiorida</taxon>
        <taxon>Eimeriorina</taxon>
        <taxon>Cryptosporidiidae</taxon>
        <taxon>Cryptosporidium</taxon>
    </lineage>
</organism>
<dbReference type="OrthoDB" id="26371at2759"/>
<dbReference type="Pfam" id="PF00566">
    <property type="entry name" value="RabGAP-TBC"/>
    <property type="match status" value="1"/>
</dbReference>
<dbReference type="PROSITE" id="PS50086">
    <property type="entry name" value="TBC_RABGAP"/>
    <property type="match status" value="1"/>
</dbReference>
<dbReference type="PANTHER" id="PTHR22957">
    <property type="entry name" value="TBC1 DOMAIN FAMILY MEMBER GTPASE-ACTIVATING PROTEIN"/>
    <property type="match status" value="1"/>
</dbReference>
<reference evidence="2 3" key="1">
    <citation type="submission" date="2016-10" db="EMBL/GenBank/DDBJ databases">
        <title>Reductive evolution of mitochondrial metabolism and differential evolution of invasion-related proteins in Cryptosporidium.</title>
        <authorList>
            <person name="Liu S."/>
            <person name="Roellig D.M."/>
            <person name="Guo Y."/>
            <person name="Li N."/>
            <person name="Frace M.A."/>
            <person name="Tang K."/>
            <person name="Zhang L."/>
            <person name="Feng Y."/>
            <person name="Xiao L."/>
        </authorList>
    </citation>
    <scope>NUCLEOTIDE SEQUENCE [LARGE SCALE GENOMIC DNA]</scope>
    <source>
        <strain evidence="2">30847</strain>
    </source>
</reference>
<accession>A0A1J4MQN7</accession>
<dbReference type="GeneID" id="92364268"/>
<dbReference type="Proteomes" id="UP000186804">
    <property type="component" value="Unassembled WGS sequence"/>
</dbReference>